<sequence length="101" mass="11775">MIIPNLLQKDIAASDTRKDLILEIELNGKLKFDQILYCIDQNMGICYSLLNADVEFVDGNNFGSFQLRINANSEEFQKVEFFLNENKLLNTTVEYNCRRYL</sequence>
<keyword evidence="2" id="KW-0808">Transferase</keyword>
<keyword evidence="3" id="KW-1185">Reference proteome</keyword>
<dbReference type="RefSeq" id="WP_209391366.1">
    <property type="nucleotide sequence ID" value="NZ_CP094529.1"/>
</dbReference>
<evidence type="ECO:0000259" key="1">
    <source>
        <dbReference type="Pfam" id="PF09383"/>
    </source>
</evidence>
<dbReference type="EMBL" id="CP094529">
    <property type="protein sequence ID" value="UOE37284.1"/>
    <property type="molecule type" value="Genomic_DNA"/>
</dbReference>
<dbReference type="SUPFAM" id="SSF55021">
    <property type="entry name" value="ACT-like"/>
    <property type="match status" value="1"/>
</dbReference>
<accession>A0ABY4BEG3</accession>
<feature type="domain" description="NIL" evidence="1">
    <location>
        <begin position="21"/>
        <end position="88"/>
    </location>
</feature>
<protein>
    <submittedName>
        <fullName evidence="2">Cysteine methyltransferase</fullName>
    </submittedName>
</protein>
<dbReference type="Pfam" id="PF09383">
    <property type="entry name" value="NIL"/>
    <property type="match status" value="1"/>
</dbReference>
<dbReference type="GO" id="GO:0008168">
    <property type="term" value="F:methyltransferase activity"/>
    <property type="evidence" value="ECO:0007669"/>
    <property type="project" value="UniProtKB-KW"/>
</dbReference>
<keyword evidence="2" id="KW-0489">Methyltransferase</keyword>
<evidence type="ECO:0000313" key="3">
    <source>
        <dbReference type="Proteomes" id="UP000831068"/>
    </source>
</evidence>
<name>A0ABY4BEG3_9FLAO</name>
<proteinExistence type="predicted"/>
<gene>
    <name evidence="2" type="ORF">MTP08_09415</name>
</gene>
<dbReference type="Gene3D" id="3.30.70.260">
    <property type="match status" value="1"/>
</dbReference>
<organism evidence="2 3">
    <name type="scientific">Chryseobacterium oryzae</name>
    <dbReference type="NCBI Taxonomy" id="2929799"/>
    <lineage>
        <taxon>Bacteria</taxon>
        <taxon>Pseudomonadati</taxon>
        <taxon>Bacteroidota</taxon>
        <taxon>Flavobacteriia</taxon>
        <taxon>Flavobacteriales</taxon>
        <taxon>Weeksellaceae</taxon>
        <taxon>Chryseobacterium group</taxon>
        <taxon>Chryseobacterium</taxon>
    </lineage>
</organism>
<dbReference type="InterPro" id="IPR045865">
    <property type="entry name" value="ACT-like_dom_sf"/>
</dbReference>
<dbReference type="InterPro" id="IPR018449">
    <property type="entry name" value="NIL_domain"/>
</dbReference>
<reference evidence="2 3" key="1">
    <citation type="submission" date="2022-03" db="EMBL/GenBank/DDBJ databases">
        <title>Chryseobacterium sp. isolated from the Andong Sikhe.</title>
        <authorList>
            <person name="Won M."/>
            <person name="Kim S.-J."/>
            <person name="Kwon S.-W."/>
        </authorList>
    </citation>
    <scope>NUCLEOTIDE SEQUENCE [LARGE SCALE GENOMIC DNA]</scope>
    <source>
        <strain evidence="2 3">ADR-1</strain>
    </source>
</reference>
<dbReference type="Proteomes" id="UP000831068">
    <property type="component" value="Chromosome"/>
</dbReference>
<evidence type="ECO:0000313" key="2">
    <source>
        <dbReference type="EMBL" id="UOE37284.1"/>
    </source>
</evidence>
<dbReference type="GO" id="GO:0032259">
    <property type="term" value="P:methylation"/>
    <property type="evidence" value="ECO:0007669"/>
    <property type="project" value="UniProtKB-KW"/>
</dbReference>